<proteinExistence type="predicted"/>
<dbReference type="InterPro" id="IPR000210">
    <property type="entry name" value="BTB/POZ_dom"/>
</dbReference>
<dbReference type="Gene3D" id="3.30.710.10">
    <property type="entry name" value="Potassium Channel Kv1.1, Chain A"/>
    <property type="match status" value="1"/>
</dbReference>
<comment type="caution">
    <text evidence="5">The sequence shown here is derived from an EMBL/GenBank/DDBJ whole genome shotgun (WGS) entry which is preliminary data.</text>
</comment>
<gene>
    <name evidence="5" type="ORF">OSTQU699_LOCUS984</name>
</gene>
<keyword evidence="3" id="KW-0677">Repeat</keyword>
<sequence length="435" mass="49311">MVERVFSLADYASAQFKALLDGGDYTDITLLVSVAGEDGKFVIDPVKSHKLVLGAWSPVLRSMMEKAARDGHPNWVRLTGYEPAALKGMIETFYTGKFTLTVDRVWATRKVAVQLDVQPVVKQCDTYLQSNITMDTCIEWVMLARENGADDFANQCLAMMGRCFNALREQDAFLAMDSQLLLQLLDSHQLQAVSEYSVLTAALRWVNHDPGNRQELIPEISKRIRFHLMSAEDKRKLLNGTHSAKDLPREAREKFNEVVKSNLKTSSLREINVPRNGVLRRGIVVDMPIDEIREVGWKLVYGQPYMSHTSVKDLENIEGDYLMVAASRKGERKIKLCAMGRRDKILTQTRGNEVTFENGTFWYYCPDRAFGFAPNAHIDLNIADTVDEDGDKRLSWHLHERRDSSGDAGGFRAGMLKNINEETQWVKLVFSLKAE</sequence>
<dbReference type="PANTHER" id="PTHR45632">
    <property type="entry name" value="LD33804P"/>
    <property type="match status" value="1"/>
</dbReference>
<feature type="domain" description="BTB" evidence="4">
    <location>
        <begin position="26"/>
        <end position="102"/>
    </location>
</feature>
<dbReference type="InterPro" id="IPR011333">
    <property type="entry name" value="SKP1/BTB/POZ_sf"/>
</dbReference>
<dbReference type="InterPro" id="IPR011705">
    <property type="entry name" value="BACK"/>
</dbReference>
<dbReference type="Proteomes" id="UP000708148">
    <property type="component" value="Unassembled WGS sequence"/>
</dbReference>
<evidence type="ECO:0000256" key="1">
    <source>
        <dbReference type="ARBA" id="ARBA00004906"/>
    </source>
</evidence>
<dbReference type="OrthoDB" id="19132at2759"/>
<evidence type="ECO:0000313" key="5">
    <source>
        <dbReference type="EMBL" id="CAD7695623.1"/>
    </source>
</evidence>
<dbReference type="Gene3D" id="1.25.40.420">
    <property type="match status" value="1"/>
</dbReference>
<reference evidence="5" key="1">
    <citation type="submission" date="2020-12" db="EMBL/GenBank/DDBJ databases">
        <authorList>
            <person name="Iha C."/>
        </authorList>
    </citation>
    <scope>NUCLEOTIDE SEQUENCE</scope>
</reference>
<keyword evidence="2" id="KW-0880">Kelch repeat</keyword>
<evidence type="ECO:0000259" key="4">
    <source>
        <dbReference type="PROSITE" id="PS50097"/>
    </source>
</evidence>
<keyword evidence="6" id="KW-1185">Reference proteome</keyword>
<dbReference type="PROSITE" id="PS50097">
    <property type="entry name" value="BTB"/>
    <property type="match status" value="1"/>
</dbReference>
<evidence type="ECO:0000256" key="3">
    <source>
        <dbReference type="ARBA" id="ARBA00022737"/>
    </source>
</evidence>
<name>A0A8S1ILF2_9CHLO</name>
<dbReference type="Pfam" id="PF00651">
    <property type="entry name" value="BTB"/>
    <property type="match status" value="1"/>
</dbReference>
<evidence type="ECO:0000256" key="2">
    <source>
        <dbReference type="ARBA" id="ARBA00022441"/>
    </source>
</evidence>
<dbReference type="SMART" id="SM00225">
    <property type="entry name" value="BTB"/>
    <property type="match status" value="1"/>
</dbReference>
<comment type="pathway">
    <text evidence="1">Protein modification; protein ubiquitination.</text>
</comment>
<evidence type="ECO:0000313" key="6">
    <source>
        <dbReference type="Proteomes" id="UP000708148"/>
    </source>
</evidence>
<organism evidence="5 6">
    <name type="scientific">Ostreobium quekettii</name>
    <dbReference type="NCBI Taxonomy" id="121088"/>
    <lineage>
        <taxon>Eukaryota</taxon>
        <taxon>Viridiplantae</taxon>
        <taxon>Chlorophyta</taxon>
        <taxon>core chlorophytes</taxon>
        <taxon>Ulvophyceae</taxon>
        <taxon>TCBD clade</taxon>
        <taxon>Bryopsidales</taxon>
        <taxon>Ostreobineae</taxon>
        <taxon>Ostreobiaceae</taxon>
        <taxon>Ostreobium</taxon>
    </lineage>
</organism>
<dbReference type="AlphaFoldDB" id="A0A8S1ILF2"/>
<accession>A0A8S1ILF2</accession>
<dbReference type="SUPFAM" id="SSF54695">
    <property type="entry name" value="POZ domain"/>
    <property type="match status" value="1"/>
</dbReference>
<protein>
    <recommendedName>
        <fullName evidence="4">BTB domain-containing protein</fullName>
    </recommendedName>
</protein>
<dbReference type="PANTHER" id="PTHR45632:SF3">
    <property type="entry name" value="KELCH-LIKE PROTEIN 32"/>
    <property type="match status" value="1"/>
</dbReference>
<dbReference type="Pfam" id="PF07707">
    <property type="entry name" value="BACK"/>
    <property type="match status" value="1"/>
</dbReference>
<dbReference type="SMART" id="SM00875">
    <property type="entry name" value="BACK"/>
    <property type="match status" value="1"/>
</dbReference>
<dbReference type="EMBL" id="CAJHUC010000369">
    <property type="protein sequence ID" value="CAD7695623.1"/>
    <property type="molecule type" value="Genomic_DNA"/>
</dbReference>